<dbReference type="Proteomes" id="UP001190700">
    <property type="component" value="Unassembled WGS sequence"/>
</dbReference>
<keyword evidence="2" id="KW-0812">Transmembrane</keyword>
<protein>
    <recommendedName>
        <fullName evidence="3">Right handed beta helix domain-containing protein</fullName>
    </recommendedName>
</protein>
<dbReference type="InterPro" id="IPR039448">
    <property type="entry name" value="Beta_helix"/>
</dbReference>
<feature type="transmembrane region" description="Helical" evidence="2">
    <location>
        <begin position="1118"/>
        <end position="1142"/>
    </location>
</feature>
<dbReference type="EMBL" id="LGRX02035155">
    <property type="protein sequence ID" value="KAK3236141.1"/>
    <property type="molecule type" value="Genomic_DNA"/>
</dbReference>
<gene>
    <name evidence="4" type="ORF">CYMTET_53701</name>
</gene>
<evidence type="ECO:0000256" key="1">
    <source>
        <dbReference type="SAM" id="MobiDB-lite"/>
    </source>
</evidence>
<feature type="transmembrane region" description="Helical" evidence="2">
    <location>
        <begin position="1173"/>
        <end position="1197"/>
    </location>
</feature>
<feature type="region of interest" description="Disordered" evidence="1">
    <location>
        <begin position="1569"/>
        <end position="1591"/>
    </location>
</feature>
<keyword evidence="2" id="KW-1133">Transmembrane helix</keyword>
<evidence type="ECO:0000313" key="4">
    <source>
        <dbReference type="EMBL" id="KAK3236141.1"/>
    </source>
</evidence>
<reference evidence="4 5" key="1">
    <citation type="journal article" date="2015" name="Genome Biol. Evol.">
        <title>Comparative Genomics of a Bacterivorous Green Alga Reveals Evolutionary Causalities and Consequences of Phago-Mixotrophic Mode of Nutrition.</title>
        <authorList>
            <person name="Burns J.A."/>
            <person name="Paasch A."/>
            <person name="Narechania A."/>
            <person name="Kim E."/>
        </authorList>
    </citation>
    <scope>NUCLEOTIDE SEQUENCE [LARGE SCALE GENOMIC DNA]</scope>
    <source>
        <strain evidence="4 5">PLY_AMNH</strain>
    </source>
</reference>
<sequence length="1591" mass="172839">ARLVALLKDDLGVNVRPIACGEVLRKLVAKVICRQRAKALRARFCGRRQDDEHGGLRAAQIGVAVKGGADLGVHTVQAALDRHPEWVCVKADARNAFNAVHREAMFEAIERDFPELWAWTDLCGVYTAASCALTVDQDSQVSSNMATINGGGIVLGEDSRLEVATGSQLDNNSCLGNGGALDGGPVTNVSIRESALLRNTAGREGGGVYLHNGLGSDRTSTLTVVLSTISENTARIYSGGGICSNLFCHLELRNATLSGNTAGYRGGAIAAYYSDVDIRVQTTISQNSAADGGGIFIAGLVEMTGEFQISWAYAGLLHVEDTELRENVAESHGGALQAIEGAEAHIRRSDLSTRQWILSVEEECTWRSMCVFGNSAASGAAMDFDNTSNITVESTLFFYNTLSAESHEEEYPHGGVVNLHHDSTVAIFDCQFVSNLGSAIQAEEGSTVMVTGSYIVNHTADQGSAVRVAAGAAAAVSKCSFMNGTAYEGGAVYSEGNFSVIGSRFEGHVARANGGGIYLGLSQGTTVEMSKCEFIRNTVDGSAEDILPRGNGGALYLTADAEFQMNNTHFEALRFSYNTATQGGAIGFWQPHDLLASPDAPPCIDCELLNDTNQAAYGTPDGWATQARLLQVAPDRAEEAAGEKVVQDIEVRITDVHGETVTVDNSSMVEMRFANPAVCYVEEGSTRLQAVNGVVTFSGAASGLTLKGSPGTRCEMYFTSDFDALYESEAVSDPIVVPLRHCLQGEELTGEAPWQYCRACDPGWLSLDNATACVDCAKHLDCSGNGDSCPIECLGQNAFVVCQGTYLAPQAQFCEGRADATECLLDRAYKCDVKDACTTNNGESACSWDGDAAAGDGAGRTGIGATSVANLQLCDDAVFIGSSVALCGSYQPVLCASLHYPSLLKDECIECSSRGMVLFSFIAGWTALALLIVAMLMVFLWAQGRKECKEYQEGVSQQLVNGEAQTTSIQILKAKQALSLVVGYFQVMGQLTPIYDEDLVPGVLGKILAPLGVFNFDIHYMLNISCFRSYFLPSTLEGSNFMLTFWQSVATPWVICAMFVVFYYSLLYYRERERGAAAKVDKSHTEADDTQPDIQAEQEREQKAEEVEMEWRTTMRAACMGAALFLMMFLHPGTATVMFQIFDCKPIYFDDESLKMQLWLRQDSGVECLTPSWWFAAMCGAFMIIFYVFGYPVCLWVGMRYLRQYQKVTMARSVAEEHLDLVRAGRWIPVRAEDAAIVRVCNSFYADNSTQRRSISRSLLALISFKKRETKQEQLLARLGQQWKQMSARKRNCQPLELYILRTHFAKCSRDDPGSLEAAQKALKLEAVQVQAQAADSPMALTCAASGQEAGSTTPDGNAPATILLKDGRMIDDVVCIQKQTGTEGVVKFAPVTMLDDQSYAKVLGQFKDPFRDSCYCWQCYEIVRRMGQTGIVVLFHMLFNMNTALIYAVVLSMLAIVIQQRFSPYMNKALDDLQLIILVNQFAIQIMLIMAQMDGNASSFIGISMAVLQFLLLTCAMTLIVPAFRPVIKALTSKGLVMAKPISNRLSISLRNASTAATTPLRRLSSLISGKQENSTTDNPSFESQPRTAL</sequence>
<proteinExistence type="predicted"/>
<feature type="domain" description="Right handed beta helix" evidence="3">
    <location>
        <begin position="417"/>
        <end position="570"/>
    </location>
</feature>
<name>A0AAE0BGB8_9CHLO</name>
<feature type="transmembrane region" description="Helical" evidence="2">
    <location>
        <begin position="1504"/>
        <end position="1525"/>
    </location>
</feature>
<dbReference type="Pfam" id="PF13229">
    <property type="entry name" value="Beta_helix"/>
    <property type="match status" value="1"/>
</dbReference>
<keyword evidence="5" id="KW-1185">Reference proteome</keyword>
<accession>A0AAE0BGB8</accession>
<feature type="transmembrane region" description="Helical" evidence="2">
    <location>
        <begin position="916"/>
        <end position="942"/>
    </location>
</feature>
<keyword evidence="2" id="KW-0472">Membrane</keyword>
<evidence type="ECO:0000313" key="5">
    <source>
        <dbReference type="Proteomes" id="UP001190700"/>
    </source>
</evidence>
<evidence type="ECO:0000259" key="3">
    <source>
        <dbReference type="Pfam" id="PF13229"/>
    </source>
</evidence>
<evidence type="ECO:0000256" key="2">
    <source>
        <dbReference type="SAM" id="Phobius"/>
    </source>
</evidence>
<dbReference type="SUPFAM" id="SSF51126">
    <property type="entry name" value="Pectin lyase-like"/>
    <property type="match status" value="2"/>
</dbReference>
<feature type="transmembrane region" description="Helical" evidence="2">
    <location>
        <begin position="1050"/>
        <end position="1069"/>
    </location>
</feature>
<feature type="transmembrane region" description="Helical" evidence="2">
    <location>
        <begin position="977"/>
        <end position="995"/>
    </location>
</feature>
<dbReference type="InterPro" id="IPR011050">
    <property type="entry name" value="Pectin_lyase_fold/virulence"/>
</dbReference>
<feature type="non-terminal residue" evidence="4">
    <location>
        <position position="1"/>
    </location>
</feature>
<feature type="region of interest" description="Disordered" evidence="1">
    <location>
        <begin position="1080"/>
        <end position="1102"/>
    </location>
</feature>
<feature type="transmembrane region" description="Helical" evidence="2">
    <location>
        <begin position="1432"/>
        <end position="1459"/>
    </location>
</feature>
<feature type="transmembrane region" description="Helical" evidence="2">
    <location>
        <begin position="1474"/>
        <end position="1492"/>
    </location>
</feature>
<dbReference type="PANTHER" id="PTHR11319:SF35">
    <property type="entry name" value="OUTER MEMBRANE PROTEIN PMPC-RELATED"/>
    <property type="match status" value="1"/>
</dbReference>
<dbReference type="PANTHER" id="PTHR11319">
    <property type="entry name" value="G PROTEIN-COUPLED RECEPTOR-RELATED"/>
    <property type="match status" value="1"/>
</dbReference>
<organism evidence="4 5">
    <name type="scientific">Cymbomonas tetramitiformis</name>
    <dbReference type="NCBI Taxonomy" id="36881"/>
    <lineage>
        <taxon>Eukaryota</taxon>
        <taxon>Viridiplantae</taxon>
        <taxon>Chlorophyta</taxon>
        <taxon>Pyramimonadophyceae</taxon>
        <taxon>Pyramimonadales</taxon>
        <taxon>Pyramimonadaceae</taxon>
        <taxon>Cymbomonas</taxon>
    </lineage>
</organism>
<comment type="caution">
    <text evidence="4">The sequence shown here is derived from an EMBL/GenBank/DDBJ whole genome shotgun (WGS) entry which is preliminary data.</text>
</comment>